<gene>
    <name evidence="1" type="primary">Vigan.04G107500</name>
    <name evidence="1" type="ORF">VIGAN_04107500</name>
</gene>
<accession>A0A0S3RTC0</accession>
<organism evidence="1 2">
    <name type="scientific">Vigna angularis var. angularis</name>
    <dbReference type="NCBI Taxonomy" id="157739"/>
    <lineage>
        <taxon>Eukaryota</taxon>
        <taxon>Viridiplantae</taxon>
        <taxon>Streptophyta</taxon>
        <taxon>Embryophyta</taxon>
        <taxon>Tracheophyta</taxon>
        <taxon>Spermatophyta</taxon>
        <taxon>Magnoliopsida</taxon>
        <taxon>eudicotyledons</taxon>
        <taxon>Gunneridae</taxon>
        <taxon>Pentapetalae</taxon>
        <taxon>rosids</taxon>
        <taxon>fabids</taxon>
        <taxon>Fabales</taxon>
        <taxon>Fabaceae</taxon>
        <taxon>Papilionoideae</taxon>
        <taxon>50 kb inversion clade</taxon>
        <taxon>NPAAA clade</taxon>
        <taxon>indigoferoid/millettioid clade</taxon>
        <taxon>Phaseoleae</taxon>
        <taxon>Vigna</taxon>
    </lineage>
</organism>
<reference evidence="1 2" key="1">
    <citation type="journal article" date="2015" name="Sci. Rep.">
        <title>The power of single molecule real-time sequencing technology in the de novo assembly of a eukaryotic genome.</title>
        <authorList>
            <person name="Sakai H."/>
            <person name="Naito K."/>
            <person name="Ogiso-Tanaka E."/>
            <person name="Takahashi Y."/>
            <person name="Iseki K."/>
            <person name="Muto C."/>
            <person name="Satou K."/>
            <person name="Teruya K."/>
            <person name="Shiroma A."/>
            <person name="Shimoji M."/>
            <person name="Hirano T."/>
            <person name="Itoh T."/>
            <person name="Kaga A."/>
            <person name="Tomooka N."/>
        </authorList>
    </citation>
    <scope>NUCLEOTIDE SEQUENCE [LARGE SCALE GENOMIC DNA]</scope>
    <source>
        <strain evidence="2">cv. Shumari</strain>
    </source>
</reference>
<evidence type="ECO:0000313" key="1">
    <source>
        <dbReference type="EMBL" id="BAT83840.1"/>
    </source>
</evidence>
<name>A0A0S3RTC0_PHAAN</name>
<proteinExistence type="predicted"/>
<protein>
    <submittedName>
        <fullName evidence="1">Uncharacterized protein</fullName>
    </submittedName>
</protein>
<sequence length="70" mass="8382">MGWLSHIRNHLIKYRKFNFEPGANNFLDFFIVSWLLFGKSVAWKCQDFKSWRLRSLGSLSFTNSHHDKYG</sequence>
<dbReference type="EMBL" id="AP015037">
    <property type="protein sequence ID" value="BAT83840.1"/>
    <property type="molecule type" value="Genomic_DNA"/>
</dbReference>
<dbReference type="Proteomes" id="UP000291084">
    <property type="component" value="Chromosome 4"/>
</dbReference>
<evidence type="ECO:0000313" key="2">
    <source>
        <dbReference type="Proteomes" id="UP000291084"/>
    </source>
</evidence>
<keyword evidence="2" id="KW-1185">Reference proteome</keyword>
<dbReference type="AlphaFoldDB" id="A0A0S3RTC0"/>